<feature type="transmembrane region" description="Helical" evidence="6">
    <location>
        <begin position="397"/>
        <end position="416"/>
    </location>
</feature>
<dbReference type="FunFam" id="1.20.1540.10:FF:000017">
    <property type="entry name" value="RHOMBOID-like protein 9, chloroplastic"/>
    <property type="match status" value="1"/>
</dbReference>
<evidence type="ECO:0000313" key="9">
    <source>
        <dbReference type="EMBL" id="JAT47468.1"/>
    </source>
</evidence>
<dbReference type="InterPro" id="IPR050925">
    <property type="entry name" value="Rhomboid_protease_S54"/>
</dbReference>
<gene>
    <name evidence="8" type="primary">gluP_17</name>
    <name evidence="9" type="synonym">gluP_7</name>
    <name evidence="8" type="ORF">g.94142</name>
    <name evidence="9" type="ORF">g.94150</name>
</gene>
<evidence type="ECO:0000259" key="7">
    <source>
        <dbReference type="Pfam" id="PF01694"/>
    </source>
</evidence>
<evidence type="ECO:0000256" key="5">
    <source>
        <dbReference type="ARBA" id="ARBA00023136"/>
    </source>
</evidence>
<keyword evidence="8" id="KW-0378">Hydrolase</keyword>
<feature type="transmembrane region" description="Helical" evidence="6">
    <location>
        <begin position="337"/>
        <end position="361"/>
    </location>
</feature>
<organism evidence="8">
    <name type="scientific">Anthurium amnicola</name>
    <dbReference type="NCBI Taxonomy" id="1678845"/>
    <lineage>
        <taxon>Eukaryota</taxon>
        <taxon>Viridiplantae</taxon>
        <taxon>Streptophyta</taxon>
        <taxon>Embryophyta</taxon>
        <taxon>Tracheophyta</taxon>
        <taxon>Spermatophyta</taxon>
        <taxon>Magnoliopsida</taxon>
        <taxon>Liliopsida</taxon>
        <taxon>Araceae</taxon>
        <taxon>Pothoideae</taxon>
        <taxon>Potheae</taxon>
        <taxon>Anthurium</taxon>
    </lineage>
</organism>
<reference evidence="8" key="1">
    <citation type="submission" date="2015-07" db="EMBL/GenBank/DDBJ databases">
        <title>Transcriptome Assembly of Anthurium amnicola.</title>
        <authorList>
            <person name="Suzuki J."/>
        </authorList>
    </citation>
    <scope>NUCLEOTIDE SEQUENCE</scope>
</reference>
<dbReference type="GO" id="GO:0006508">
    <property type="term" value="P:proteolysis"/>
    <property type="evidence" value="ECO:0007669"/>
    <property type="project" value="UniProtKB-KW"/>
</dbReference>
<evidence type="ECO:0000313" key="8">
    <source>
        <dbReference type="EMBL" id="JAT46108.1"/>
    </source>
</evidence>
<name>A0A1D1XUQ9_9ARAE</name>
<feature type="transmembrane region" description="Helical" evidence="6">
    <location>
        <begin position="503"/>
        <end position="524"/>
    </location>
</feature>
<proteinExistence type="inferred from homology"/>
<keyword evidence="8" id="KW-0645">Protease</keyword>
<keyword evidence="5 6" id="KW-0472">Membrane</keyword>
<keyword evidence="3 6" id="KW-0812">Transmembrane</keyword>
<dbReference type="SUPFAM" id="SSF144091">
    <property type="entry name" value="Rhomboid-like"/>
    <property type="match status" value="1"/>
</dbReference>
<dbReference type="Pfam" id="PF01694">
    <property type="entry name" value="Rhomboid"/>
    <property type="match status" value="1"/>
</dbReference>
<dbReference type="EMBL" id="GDJX01021828">
    <property type="protein sequence ID" value="JAT46108.1"/>
    <property type="molecule type" value="Transcribed_RNA"/>
</dbReference>
<evidence type="ECO:0000256" key="2">
    <source>
        <dbReference type="ARBA" id="ARBA00009045"/>
    </source>
</evidence>
<dbReference type="EMBL" id="GDJX01020468">
    <property type="protein sequence ID" value="JAT47468.1"/>
    <property type="molecule type" value="Transcribed_RNA"/>
</dbReference>
<dbReference type="PANTHER" id="PTHR43731">
    <property type="entry name" value="RHOMBOID PROTEASE"/>
    <property type="match status" value="1"/>
</dbReference>
<evidence type="ECO:0000256" key="4">
    <source>
        <dbReference type="ARBA" id="ARBA00022989"/>
    </source>
</evidence>
<dbReference type="InterPro" id="IPR035952">
    <property type="entry name" value="Rhomboid-like_sf"/>
</dbReference>
<evidence type="ECO:0000256" key="1">
    <source>
        <dbReference type="ARBA" id="ARBA00004141"/>
    </source>
</evidence>
<dbReference type="GO" id="GO:0016020">
    <property type="term" value="C:membrane"/>
    <property type="evidence" value="ECO:0007669"/>
    <property type="project" value="UniProtKB-SubCell"/>
</dbReference>
<dbReference type="GO" id="GO:0004252">
    <property type="term" value="F:serine-type endopeptidase activity"/>
    <property type="evidence" value="ECO:0007669"/>
    <property type="project" value="InterPro"/>
</dbReference>
<dbReference type="AlphaFoldDB" id="A0A1D1XUQ9"/>
<protein>
    <submittedName>
        <fullName evidence="8">Rhomboid protease gluP</fullName>
    </submittedName>
</protein>
<dbReference type="InterPro" id="IPR022764">
    <property type="entry name" value="Peptidase_S54_rhomboid_dom"/>
</dbReference>
<feature type="domain" description="Peptidase S54 rhomboid" evidence="7">
    <location>
        <begin position="335"/>
        <end position="473"/>
    </location>
</feature>
<comment type="similarity">
    <text evidence="2">Belongs to the peptidase S54 family.</text>
</comment>
<comment type="subcellular location">
    <subcellularLocation>
        <location evidence="1">Membrane</location>
        <topology evidence="1">Multi-pass membrane protein</topology>
    </subcellularLocation>
</comment>
<keyword evidence="4 6" id="KW-1133">Transmembrane helix</keyword>
<evidence type="ECO:0000256" key="3">
    <source>
        <dbReference type="ARBA" id="ARBA00022692"/>
    </source>
</evidence>
<dbReference type="Gene3D" id="1.20.1540.10">
    <property type="entry name" value="Rhomboid-like"/>
    <property type="match status" value="1"/>
</dbReference>
<evidence type="ECO:0000256" key="6">
    <source>
        <dbReference type="SAM" id="Phobius"/>
    </source>
</evidence>
<feature type="transmembrane region" description="Helical" evidence="6">
    <location>
        <begin position="373"/>
        <end position="391"/>
    </location>
</feature>
<dbReference type="PANTHER" id="PTHR43731:SF30">
    <property type="entry name" value="RHOMBOID-LIKE PROTEIN 9, CHLOROPLASTIC"/>
    <property type="match status" value="1"/>
</dbReference>
<accession>A0A1D1XUQ9</accession>
<sequence>MTAAPLFSMVILHDSIQPTIKSSLHCGIGTITENLLPSQKAFRCFSSSGSCSSRKRSLALCNHSELLSKTRMKKWVDDHVVNNRRSMPFPKFTEVHSWNNCAMDKLLKSSSNGISQIDKPFLAPYLSATGCNGRQLKPLDSYCSKLLGDMNEEHTSCMPASDFETLSDTRKHQTDPSSRLGQKMRSIEKVDQLKAEIGLGSLESYFEKLSGGMQTRETTSLPSSEDDGESSLIRLNVISEENHEKNAGAMNTHNNRMPLENMDDETVPVMFGQNNFQDSQPYDDTPDFRLINFLASIDIAVFLFEIASPIRSSAVEQLSLPLIYGAKINKLILDGEWWRILTPMFLHSGFLHVALGCWVLFTFGPQVCRGYGPFTFFLIYILGGICANLTSFVHTPELTVCGTGPVFAIIGAWLIYQLQNKEAIAKEVSENLFWKAVVATSLSFLISNFEQVDEWSHLGAAFSGLVYGFLTCPTTYLDRAPPERSKEEGIALVKQQADPCKSAAIFTVSIFILCSLVFVLDAGFDLLELDDLL</sequence>